<protein>
    <submittedName>
        <fullName evidence="2">Uncharacterized protein</fullName>
    </submittedName>
</protein>
<name>A0A0N1JLB0_PSEAV</name>
<dbReference type="PATRIC" id="fig|53707.7.peg.5435"/>
<dbReference type="Proteomes" id="UP000037943">
    <property type="component" value="Unassembled WGS sequence"/>
</dbReference>
<evidence type="ECO:0000313" key="2">
    <source>
        <dbReference type="EMBL" id="KPX60039.1"/>
    </source>
</evidence>
<sequence length="40" mass="4569">MHAELSSVIRLLKFKHSPSIPEPDDYQARTVTGSTFEGHW</sequence>
<reference evidence="1" key="1">
    <citation type="submission" date="2015-07" db="EMBL/GenBank/DDBJ databases">
        <authorList>
            <person name="O'Brien H.E."/>
            <person name="Thakur S."/>
            <person name="Gong Y."/>
            <person name="Wang P.W."/>
            <person name="Guttman D.S."/>
        </authorList>
    </citation>
    <scope>NUCLEOTIDE SEQUENCE</scope>
    <source>
        <strain evidence="1">107</strain>
    </source>
</reference>
<reference evidence="2 5" key="2">
    <citation type="submission" date="2015-09" db="EMBL/GenBank/DDBJ databases">
        <title>Genome announcement of multiple Pseudomonas syringae strains.</title>
        <authorList>
            <person name="Thakur S."/>
            <person name="Wang P.W."/>
            <person name="Gong Y."/>
            <person name="Weir B.S."/>
            <person name="Guttman D.S."/>
        </authorList>
    </citation>
    <scope>NUCLEOTIDE SEQUENCE [LARGE SCALE GENOMIC DNA]</scope>
    <source>
        <strain evidence="2 5">ICMP3507</strain>
    </source>
</reference>
<dbReference type="AlphaFoldDB" id="A0A0N1JLB0"/>
<evidence type="ECO:0000313" key="1">
    <source>
        <dbReference type="EMBL" id="KPC19188.1"/>
    </source>
</evidence>
<dbReference type="EMBL" id="LJQP01000387">
    <property type="protein sequence ID" value="KPX60039.1"/>
    <property type="molecule type" value="Genomic_DNA"/>
</dbReference>
<evidence type="ECO:0000313" key="3">
    <source>
        <dbReference type="EMBL" id="RMU21035.1"/>
    </source>
</evidence>
<dbReference type="Proteomes" id="UP000271817">
    <property type="component" value="Unassembled WGS sequence"/>
</dbReference>
<comment type="caution">
    <text evidence="2">The sequence shown here is derived from an EMBL/GenBank/DDBJ whole genome shotgun (WGS) entry which is preliminary data.</text>
</comment>
<dbReference type="EMBL" id="RBTW01000094">
    <property type="protein sequence ID" value="RMU21035.1"/>
    <property type="molecule type" value="Genomic_DNA"/>
</dbReference>
<reference evidence="3 6" key="4">
    <citation type="submission" date="2018-08" db="EMBL/GenBank/DDBJ databases">
        <title>Recombination of ecologically and evolutionarily significant loci maintains genetic cohesion in the Pseudomonas syringae species complex.</title>
        <authorList>
            <person name="Dillon M."/>
            <person name="Thakur S."/>
            <person name="Almeida R.N.D."/>
            <person name="Weir B.S."/>
            <person name="Guttman D.S."/>
        </authorList>
    </citation>
    <scope>NUCLEOTIDE SEQUENCE [LARGE SCALE GENOMIC DNA]</scope>
    <source>
        <strain evidence="3 6">ICMP 3402</strain>
    </source>
</reference>
<gene>
    <name evidence="1" type="ORF">AC499_5044</name>
    <name evidence="2" type="ORF">ALO35_04704</name>
    <name evidence="3" type="ORF">ALP33_05435</name>
</gene>
<evidence type="ECO:0000313" key="6">
    <source>
        <dbReference type="Proteomes" id="UP000271817"/>
    </source>
</evidence>
<organism evidence="2 5">
    <name type="scientific">Pseudomonas amygdali pv. lachrymans</name>
    <name type="common">Pseudomonas syringae pv. lachrymans</name>
    <dbReference type="NCBI Taxonomy" id="53707"/>
    <lineage>
        <taxon>Bacteria</taxon>
        <taxon>Pseudomonadati</taxon>
        <taxon>Pseudomonadota</taxon>
        <taxon>Gammaproteobacteria</taxon>
        <taxon>Pseudomonadales</taxon>
        <taxon>Pseudomonadaceae</taxon>
        <taxon>Pseudomonas</taxon>
        <taxon>Pseudomonas amygdali</taxon>
    </lineage>
</organism>
<evidence type="ECO:0000313" key="5">
    <source>
        <dbReference type="Proteomes" id="UP000050265"/>
    </source>
</evidence>
<dbReference type="EMBL" id="LGLK01000046">
    <property type="protein sequence ID" value="KPC19188.1"/>
    <property type="molecule type" value="Genomic_DNA"/>
</dbReference>
<proteinExistence type="predicted"/>
<evidence type="ECO:0000313" key="4">
    <source>
        <dbReference type="Proteomes" id="UP000037943"/>
    </source>
</evidence>
<accession>A0A0N1JLB0</accession>
<dbReference type="Proteomes" id="UP000050265">
    <property type="component" value="Unassembled WGS sequence"/>
</dbReference>
<keyword evidence="4" id="KW-1185">Reference proteome</keyword>
<reference evidence="1 4" key="3">
    <citation type="submission" date="2015-10" db="EMBL/GenBank/DDBJ databases">
        <title>Comparative genomics and high-throughput reverse genetic screens identify a new phytobacterial MAMP and an Arabidopsis receptor required for immune elicitation.</title>
        <authorList>
            <person name="Mott G.A."/>
            <person name="Thakur S."/>
            <person name="Wang P.W."/>
            <person name="Desveaux D."/>
            <person name="Guttman D.S."/>
        </authorList>
    </citation>
    <scope>NUCLEOTIDE SEQUENCE [LARGE SCALE GENOMIC DNA]</scope>
    <source>
        <strain evidence="1 4">107</strain>
    </source>
</reference>